<feature type="domain" description="3-hydroxybutyryl-CoA dehydrogenase reduced Rossmann-fold" evidence="5">
    <location>
        <begin position="348"/>
        <end position="417"/>
    </location>
</feature>
<dbReference type="InterPro" id="IPR011967">
    <property type="entry name" value="3-OHacyl-CoA_DH_PaaH"/>
</dbReference>
<dbReference type="SUPFAM" id="SSF51735">
    <property type="entry name" value="NAD(P)-binding Rossmann-fold domains"/>
    <property type="match status" value="1"/>
</dbReference>
<dbReference type="NCBIfam" id="TIGR02279">
    <property type="entry name" value="PaaC-3OHAcCoADH"/>
    <property type="match status" value="1"/>
</dbReference>
<dbReference type="Pfam" id="PF00725">
    <property type="entry name" value="3HCDH"/>
    <property type="match status" value="2"/>
</dbReference>
<evidence type="ECO:0000259" key="5">
    <source>
        <dbReference type="Pfam" id="PF18321"/>
    </source>
</evidence>
<evidence type="ECO:0000313" key="7">
    <source>
        <dbReference type="Proteomes" id="UP001159257"/>
    </source>
</evidence>
<dbReference type="Gene3D" id="1.10.1040.50">
    <property type="match status" value="1"/>
</dbReference>
<dbReference type="InterPro" id="IPR006176">
    <property type="entry name" value="3-OHacyl-CoA_DH_NAD-bd"/>
</dbReference>
<dbReference type="InterPro" id="IPR008927">
    <property type="entry name" value="6-PGluconate_DH-like_C_sf"/>
</dbReference>
<dbReference type="InterPro" id="IPR036291">
    <property type="entry name" value="NAD(P)-bd_dom_sf"/>
</dbReference>
<sequence length="504" mass="53633">MMSMFTTESVIGVIGAGTMGAGIAQVAANAGHPVLLFDAAEGAAARGREGVDKGLQKLVARGKMKAEDVEALMSRIQVIESLEDMAPAALVIEAIVERLDVKQSVFGQLEDICSEQTVLATNTSSISVTAIGSTLKRPQNLVGMHFFNPAPIMKLVEVISGLDTKAEIASAIYDLSVSWGKKPVHAKSTPGFIVNRVARPFYAEGFRIFQEGGADNATIDAVIREAGGFRMGPFELTDLIGHDVNYAVTSSVFAAYYNDQRFLPSLIQLELVNAGHFGRKTGKGFYDYSEGAEKPVPQTAEAAAKPSSVTIEGDLGVAEPLVAQFEAAGIEVIRTEGDGRIQVGDATLMLTNGQFSTVRAAEISNRNLIHFDLALDYAQATRIALAPADKADTKAVELAVGLFQAAGKAVSIIDDIPGMIVMRTLAMLANEGFDAVNQQVCNEEAVDIAMQGGVNYPRGPINWATEVGLSRILNVLRNLGASYGEDRYRPSPLLLRKVAGGRQA</sequence>
<protein>
    <submittedName>
        <fullName evidence="6">3-hydroxybutyryl-CoA dehydrogenase</fullName>
    </submittedName>
</protein>
<dbReference type="Gene3D" id="1.10.1040.10">
    <property type="entry name" value="N-(1-d-carboxylethyl)-l-norvaline Dehydrogenase, domain 2"/>
    <property type="match status" value="1"/>
</dbReference>
<dbReference type="Pfam" id="PF18321">
    <property type="entry name" value="3HCDH_RFF"/>
    <property type="match status" value="1"/>
</dbReference>
<evidence type="ECO:0000259" key="4">
    <source>
        <dbReference type="Pfam" id="PF02737"/>
    </source>
</evidence>
<dbReference type="SUPFAM" id="SSF48179">
    <property type="entry name" value="6-phosphogluconate dehydrogenase C-terminal domain-like"/>
    <property type="match status" value="2"/>
</dbReference>
<dbReference type="Proteomes" id="UP001159257">
    <property type="component" value="Unassembled WGS sequence"/>
</dbReference>
<evidence type="ECO:0000256" key="1">
    <source>
        <dbReference type="ARBA" id="ARBA00009463"/>
    </source>
</evidence>
<dbReference type="InterPro" id="IPR013328">
    <property type="entry name" value="6PGD_dom2"/>
</dbReference>
<keyword evidence="2" id="KW-0560">Oxidoreductase</keyword>
<dbReference type="EMBL" id="FXWV01000002">
    <property type="protein sequence ID" value="SMR71633.1"/>
    <property type="molecule type" value="Genomic_DNA"/>
</dbReference>
<keyword evidence="7" id="KW-1185">Reference proteome</keyword>
<dbReference type="InterPro" id="IPR006108">
    <property type="entry name" value="3HC_DH_C"/>
</dbReference>
<dbReference type="InterPro" id="IPR006180">
    <property type="entry name" value="3-OHacyl-CoA_DH_CS"/>
</dbReference>
<evidence type="ECO:0000256" key="2">
    <source>
        <dbReference type="ARBA" id="ARBA00023002"/>
    </source>
</evidence>
<evidence type="ECO:0000313" key="6">
    <source>
        <dbReference type="EMBL" id="SMR71633.1"/>
    </source>
</evidence>
<gene>
    <name evidence="6" type="ORF">SAMN04487964_102255</name>
</gene>
<dbReference type="Gene3D" id="3.40.50.720">
    <property type="entry name" value="NAD(P)-binding Rossmann-like Domain"/>
    <property type="match status" value="1"/>
</dbReference>
<dbReference type="PANTHER" id="PTHR48075">
    <property type="entry name" value="3-HYDROXYACYL-COA DEHYDROGENASE FAMILY PROTEIN"/>
    <property type="match status" value="1"/>
</dbReference>
<comment type="caution">
    <text evidence="6">The sequence shown here is derived from an EMBL/GenBank/DDBJ whole genome shotgun (WGS) entry which is preliminary data.</text>
</comment>
<accession>A0ABY1RXP8</accession>
<evidence type="ECO:0000259" key="3">
    <source>
        <dbReference type="Pfam" id="PF00725"/>
    </source>
</evidence>
<dbReference type="PANTHER" id="PTHR48075:SF5">
    <property type="entry name" value="3-HYDROXYBUTYRYL-COA DEHYDROGENASE"/>
    <property type="match status" value="1"/>
</dbReference>
<feature type="domain" description="3-hydroxyacyl-CoA dehydrogenase NAD binding" evidence="4">
    <location>
        <begin position="11"/>
        <end position="188"/>
    </location>
</feature>
<dbReference type="PROSITE" id="PS00067">
    <property type="entry name" value="3HCDH"/>
    <property type="match status" value="1"/>
</dbReference>
<proteinExistence type="inferred from homology"/>
<dbReference type="InterPro" id="IPR041040">
    <property type="entry name" value="3HCDH_RFF"/>
</dbReference>
<feature type="domain" description="3-hydroxyacyl-CoA dehydrogenase C-terminal" evidence="3">
    <location>
        <begin position="418"/>
        <end position="502"/>
    </location>
</feature>
<organism evidence="6 7">
    <name type="scientific">Marinobacterium sediminicola</name>
    <dbReference type="NCBI Taxonomy" id="518898"/>
    <lineage>
        <taxon>Bacteria</taxon>
        <taxon>Pseudomonadati</taxon>
        <taxon>Pseudomonadota</taxon>
        <taxon>Gammaproteobacteria</taxon>
        <taxon>Oceanospirillales</taxon>
        <taxon>Oceanospirillaceae</taxon>
        <taxon>Marinobacterium</taxon>
    </lineage>
</organism>
<name>A0ABY1RXP8_9GAMM</name>
<dbReference type="Pfam" id="PF02737">
    <property type="entry name" value="3HCDH_N"/>
    <property type="match status" value="1"/>
</dbReference>
<feature type="domain" description="3-hydroxyacyl-CoA dehydrogenase C-terminal" evidence="3">
    <location>
        <begin position="191"/>
        <end position="288"/>
    </location>
</feature>
<comment type="similarity">
    <text evidence="1">Belongs to the 3-hydroxyacyl-CoA dehydrogenase family.</text>
</comment>
<dbReference type="NCBIfam" id="NF006124">
    <property type="entry name" value="PRK08268.1"/>
    <property type="match status" value="1"/>
</dbReference>
<reference evidence="6 7" key="1">
    <citation type="submission" date="2017-05" db="EMBL/GenBank/DDBJ databases">
        <authorList>
            <person name="Varghese N."/>
            <person name="Submissions S."/>
        </authorList>
    </citation>
    <scope>NUCLEOTIDE SEQUENCE [LARGE SCALE GENOMIC DNA]</scope>
    <source>
        <strain evidence="6 7">CGMCC 1.7287</strain>
    </source>
</reference>